<dbReference type="CDD" id="cd23814">
    <property type="entry name" value="UEV_AKTIP"/>
    <property type="match status" value="1"/>
</dbReference>
<dbReference type="InterPro" id="IPR000608">
    <property type="entry name" value="UBC"/>
</dbReference>
<keyword evidence="1" id="KW-1133">Transmembrane helix</keyword>
<keyword evidence="1" id="KW-0812">Transmembrane</keyword>
<dbReference type="OMA" id="DQHHIWH"/>
<evidence type="ECO:0000313" key="4">
    <source>
        <dbReference type="RefSeq" id="XP_023162443.1"/>
    </source>
</evidence>
<sequence length="252" mass="29022">MCLEATLTKNKTLVLINQGYKILAEYQMIEQKELKSIYAIPSYASGLLWFGVIFIHSGMYSGSVFRFSILLPDNFPEEHILPTVIFQKDIFHPHICPISHSLDLTPVFKEWRKDQHHIWHILKYIQAVFADPEGSVCNTKTGEPIPLTAANNMEAMRLLANNRVDFAMRAKASIIWSCKHMFDRPPINDPHYIIFERYRPEKHQALMKRIKSNNWYALSTPATPPSQCVGCIESTKLLREEDAQTISMDSLN</sequence>
<keyword evidence="3" id="KW-1185">Reference proteome</keyword>
<dbReference type="KEGG" id="dhe:111593708"/>
<feature type="transmembrane region" description="Helical" evidence="1">
    <location>
        <begin position="37"/>
        <end position="60"/>
    </location>
</feature>
<proteinExistence type="predicted"/>
<evidence type="ECO:0000313" key="3">
    <source>
        <dbReference type="Proteomes" id="UP000504633"/>
    </source>
</evidence>
<dbReference type="PROSITE" id="PS50127">
    <property type="entry name" value="UBC_2"/>
    <property type="match status" value="1"/>
</dbReference>
<dbReference type="InterPro" id="IPR016135">
    <property type="entry name" value="UBQ-conjugating_enzyme/RWD"/>
</dbReference>
<reference evidence="4" key="1">
    <citation type="submission" date="2025-08" db="UniProtKB">
        <authorList>
            <consortium name="RefSeq"/>
        </authorList>
    </citation>
    <scope>IDENTIFICATION</scope>
    <source>
        <strain evidence="4">15085-1641.00</strain>
        <tissue evidence="4">Whole body</tissue>
    </source>
</reference>
<accession>A0A6J1L961</accession>
<dbReference type="Pfam" id="PF00179">
    <property type="entry name" value="UQ_con"/>
    <property type="match status" value="1"/>
</dbReference>
<evidence type="ECO:0000256" key="1">
    <source>
        <dbReference type="SAM" id="Phobius"/>
    </source>
</evidence>
<keyword evidence="1" id="KW-0472">Membrane</keyword>
<dbReference type="Proteomes" id="UP000504633">
    <property type="component" value="Unplaced"/>
</dbReference>
<organism evidence="3 4">
    <name type="scientific">Drosophila hydei</name>
    <name type="common">Fruit fly</name>
    <dbReference type="NCBI Taxonomy" id="7224"/>
    <lineage>
        <taxon>Eukaryota</taxon>
        <taxon>Metazoa</taxon>
        <taxon>Ecdysozoa</taxon>
        <taxon>Arthropoda</taxon>
        <taxon>Hexapoda</taxon>
        <taxon>Insecta</taxon>
        <taxon>Pterygota</taxon>
        <taxon>Neoptera</taxon>
        <taxon>Endopterygota</taxon>
        <taxon>Diptera</taxon>
        <taxon>Brachycera</taxon>
        <taxon>Muscomorpha</taxon>
        <taxon>Ephydroidea</taxon>
        <taxon>Drosophilidae</taxon>
        <taxon>Drosophila</taxon>
    </lineage>
</organism>
<dbReference type="GeneID" id="111593708"/>
<dbReference type="AlphaFoldDB" id="A0A6J1L961"/>
<name>A0A6J1L961_DROHY</name>
<protein>
    <submittedName>
        <fullName evidence="4">Protein crossbronx-like</fullName>
    </submittedName>
</protein>
<dbReference type="SMART" id="SM00212">
    <property type="entry name" value="UBCc"/>
    <property type="match status" value="1"/>
</dbReference>
<feature type="domain" description="UBC core" evidence="2">
    <location>
        <begin position="17"/>
        <end position="179"/>
    </location>
</feature>
<evidence type="ECO:0000259" key="2">
    <source>
        <dbReference type="PROSITE" id="PS50127"/>
    </source>
</evidence>
<gene>
    <name evidence="4" type="primary">LOC111593708</name>
</gene>
<dbReference type="OrthoDB" id="5596422at2759"/>
<dbReference type="Gene3D" id="3.10.110.10">
    <property type="entry name" value="Ubiquitin Conjugating Enzyme"/>
    <property type="match status" value="1"/>
</dbReference>
<dbReference type="SUPFAM" id="SSF54495">
    <property type="entry name" value="UBC-like"/>
    <property type="match status" value="1"/>
</dbReference>
<dbReference type="RefSeq" id="XP_023162443.1">
    <property type="nucleotide sequence ID" value="XM_023306675.2"/>
</dbReference>